<dbReference type="PANTHER" id="PTHR24161">
    <property type="entry name" value="ANK_REP_REGION DOMAIN-CONTAINING PROTEIN-RELATED"/>
    <property type="match status" value="1"/>
</dbReference>
<evidence type="ECO:0000313" key="5">
    <source>
        <dbReference type="Proteomes" id="UP000692954"/>
    </source>
</evidence>
<evidence type="ECO:0000256" key="1">
    <source>
        <dbReference type="ARBA" id="ARBA00022737"/>
    </source>
</evidence>
<accession>A0A8S1NWV4</accession>
<feature type="repeat" description="ANK" evidence="3">
    <location>
        <begin position="143"/>
        <end position="175"/>
    </location>
</feature>
<gene>
    <name evidence="4" type="ORF">PSON_ATCC_30995.1.T0650090</name>
</gene>
<dbReference type="Pfam" id="PF12796">
    <property type="entry name" value="Ank_2"/>
    <property type="match status" value="1"/>
</dbReference>
<comment type="caution">
    <text evidence="4">The sequence shown here is derived from an EMBL/GenBank/DDBJ whole genome shotgun (WGS) entry which is preliminary data.</text>
</comment>
<evidence type="ECO:0000313" key="4">
    <source>
        <dbReference type="EMBL" id="CAD8095789.1"/>
    </source>
</evidence>
<dbReference type="PROSITE" id="PS50297">
    <property type="entry name" value="ANK_REP_REGION"/>
    <property type="match status" value="2"/>
</dbReference>
<keyword evidence="2 3" id="KW-0040">ANK repeat</keyword>
<dbReference type="EMBL" id="CAJJDN010000065">
    <property type="protein sequence ID" value="CAD8095789.1"/>
    <property type="molecule type" value="Genomic_DNA"/>
</dbReference>
<reference evidence="4" key="1">
    <citation type="submission" date="2021-01" db="EMBL/GenBank/DDBJ databases">
        <authorList>
            <consortium name="Genoscope - CEA"/>
            <person name="William W."/>
        </authorList>
    </citation>
    <scope>NUCLEOTIDE SEQUENCE</scope>
</reference>
<dbReference type="OrthoDB" id="331948at2759"/>
<dbReference type="SMART" id="SM00248">
    <property type="entry name" value="ANK"/>
    <property type="match status" value="3"/>
</dbReference>
<dbReference type="InterPro" id="IPR002110">
    <property type="entry name" value="Ankyrin_rpt"/>
</dbReference>
<dbReference type="AlphaFoldDB" id="A0A8S1NWV4"/>
<keyword evidence="1" id="KW-0677">Repeat</keyword>
<keyword evidence="5" id="KW-1185">Reference proteome</keyword>
<dbReference type="PROSITE" id="PS50088">
    <property type="entry name" value="ANK_REPEAT"/>
    <property type="match status" value="2"/>
</dbReference>
<name>A0A8S1NWV4_9CILI</name>
<dbReference type="Proteomes" id="UP000692954">
    <property type="component" value="Unassembled WGS sequence"/>
</dbReference>
<evidence type="ECO:0000256" key="2">
    <source>
        <dbReference type="ARBA" id="ARBA00023043"/>
    </source>
</evidence>
<evidence type="ECO:0008006" key="6">
    <source>
        <dbReference type="Google" id="ProtNLM"/>
    </source>
</evidence>
<evidence type="ECO:0000256" key="3">
    <source>
        <dbReference type="PROSITE-ProRule" id="PRU00023"/>
    </source>
</evidence>
<sequence length="322" mass="37472">MKKMKLNFKIVLYPQRDNLFQIESLVKMDKKKIENHLFMMGLQPSLQELYNSLALMSIEQKCHLLLKSVQEQEVQEILAIIDHFNTISPKPKLSEIYDQKQQTLLHISCFKNLQIAVEKILIYEKSNSKIEEFKQWLNKKNNDSFTVVHFAAYVGSIQTLEILKKFGADLQVKNDQAQGDQVSAMVWLYLQGLSYTEQDEKGGTPLHWATNYGSEFAVQFLLSWLQKSKDGKNIINQQDTEGMTPLHLAAMTGNQRIAKKLLYKGSQKNIRDKRNQTPAQTALENEYEIIYQILETNNCLFEFLNIRTRQMQSSFLPHFQLD</sequence>
<feature type="repeat" description="ANK" evidence="3">
    <location>
        <begin position="241"/>
        <end position="273"/>
    </location>
</feature>
<proteinExistence type="predicted"/>
<organism evidence="4 5">
    <name type="scientific">Paramecium sonneborni</name>
    <dbReference type="NCBI Taxonomy" id="65129"/>
    <lineage>
        <taxon>Eukaryota</taxon>
        <taxon>Sar</taxon>
        <taxon>Alveolata</taxon>
        <taxon>Ciliophora</taxon>
        <taxon>Intramacronucleata</taxon>
        <taxon>Oligohymenophorea</taxon>
        <taxon>Peniculida</taxon>
        <taxon>Parameciidae</taxon>
        <taxon>Paramecium</taxon>
    </lineage>
</organism>
<dbReference type="PANTHER" id="PTHR24161:SF85">
    <property type="entry name" value="PALMITOYLTRANSFERASE HIP14"/>
    <property type="match status" value="1"/>
</dbReference>
<protein>
    <recommendedName>
        <fullName evidence="6">Ankyrin repeat protein</fullName>
    </recommendedName>
</protein>